<evidence type="ECO:0000256" key="1">
    <source>
        <dbReference type="SAM" id="MobiDB-lite"/>
    </source>
</evidence>
<dbReference type="Proteomes" id="UP000727993">
    <property type="component" value="Unassembled WGS sequence"/>
</dbReference>
<sequence>MTKIVVYSMAYRGDVFPYVPIASGLARAGHDVVFVVPEEYHTIFASEPFRCASSGTDYGPKLLDQHAEYVARWGKRLGGGLMLRLYFGELTIPYLPQLYAALEAEVADADLLFSHPAAAVTGSMVAEVHDVPLVVGDLFPMIMLSEYDPISSLPYLGRRVNRMLIRGARSRLMDPMFGAKGFRAFRKQLGLSNEDWNVMDARLSPLANLALVPPAYYPPRPDWPDNYKMLGFTPWEGPDGGRLDSEVTEFLDAGDAPVVVTLGTSAASANSQVFDQALAALDSLQERAVVLASNDALAAHLTERAGPRHLVRPFIPLAPLLGRSKAIVHSGAHGTNSLALLAGVPSVVVPCLYDQVAHGRRQQELGTGAWVRKDRDLAAAVAAVLDPANGYFESTSILRADLQGGRHRPGDHRDRAHPALDSVLTHSAHPEGRVGPRTTAPRRKSRSHTRRPLYSQT</sequence>
<feature type="region of interest" description="Disordered" evidence="1">
    <location>
        <begin position="422"/>
        <end position="457"/>
    </location>
</feature>
<dbReference type="GO" id="GO:0008194">
    <property type="term" value="F:UDP-glycosyltransferase activity"/>
    <property type="evidence" value="ECO:0007669"/>
    <property type="project" value="InterPro"/>
</dbReference>
<name>A0A936TEZ6_9ACTN</name>
<dbReference type="EMBL" id="JADJZA010000007">
    <property type="protein sequence ID" value="MBK9297567.1"/>
    <property type="molecule type" value="Genomic_DNA"/>
</dbReference>
<dbReference type="GO" id="GO:0017000">
    <property type="term" value="P:antibiotic biosynthetic process"/>
    <property type="evidence" value="ECO:0007669"/>
    <property type="project" value="UniProtKB-ARBA"/>
</dbReference>
<feature type="domain" description="Erythromycin biosynthesis protein CIII-like C-terminal" evidence="2">
    <location>
        <begin position="311"/>
        <end position="386"/>
    </location>
</feature>
<dbReference type="PANTHER" id="PTHR48050:SF13">
    <property type="entry name" value="STEROL 3-BETA-GLUCOSYLTRANSFERASE UGT80A2"/>
    <property type="match status" value="1"/>
</dbReference>
<dbReference type="GO" id="GO:0016758">
    <property type="term" value="F:hexosyltransferase activity"/>
    <property type="evidence" value="ECO:0007669"/>
    <property type="project" value="UniProtKB-ARBA"/>
</dbReference>
<feature type="compositionally biased region" description="Basic residues" evidence="1">
    <location>
        <begin position="440"/>
        <end position="451"/>
    </location>
</feature>
<dbReference type="Pfam" id="PF06722">
    <property type="entry name" value="EryCIII-like_C"/>
    <property type="match status" value="1"/>
</dbReference>
<evidence type="ECO:0000313" key="3">
    <source>
        <dbReference type="EMBL" id="MBK9297567.1"/>
    </source>
</evidence>
<gene>
    <name evidence="3" type="ORF">IPN02_12190</name>
</gene>
<evidence type="ECO:0000313" key="4">
    <source>
        <dbReference type="Proteomes" id="UP000727993"/>
    </source>
</evidence>
<evidence type="ECO:0000259" key="2">
    <source>
        <dbReference type="Pfam" id="PF06722"/>
    </source>
</evidence>
<dbReference type="Gene3D" id="3.40.50.2000">
    <property type="entry name" value="Glycogen Phosphorylase B"/>
    <property type="match status" value="2"/>
</dbReference>
<dbReference type="PANTHER" id="PTHR48050">
    <property type="entry name" value="STEROL 3-BETA-GLUCOSYLTRANSFERASE"/>
    <property type="match status" value="1"/>
</dbReference>
<dbReference type="InterPro" id="IPR010610">
    <property type="entry name" value="EryCIII-like_C"/>
</dbReference>
<dbReference type="SUPFAM" id="SSF53756">
    <property type="entry name" value="UDP-Glycosyltransferase/glycogen phosphorylase"/>
    <property type="match status" value="1"/>
</dbReference>
<dbReference type="CDD" id="cd03784">
    <property type="entry name" value="GT1_Gtf-like"/>
    <property type="match status" value="1"/>
</dbReference>
<protein>
    <submittedName>
        <fullName evidence="3">Glycosyltransferase family 1 protein</fullName>
    </submittedName>
</protein>
<dbReference type="AlphaFoldDB" id="A0A936TEZ6"/>
<organism evidence="3 4">
    <name type="scientific">Candidatus Neomicrothrix subdominans</name>
    <dbReference type="NCBI Taxonomy" id="2954438"/>
    <lineage>
        <taxon>Bacteria</taxon>
        <taxon>Bacillati</taxon>
        <taxon>Actinomycetota</taxon>
        <taxon>Acidimicrobiia</taxon>
        <taxon>Acidimicrobiales</taxon>
        <taxon>Microthrixaceae</taxon>
        <taxon>Candidatus Neomicrothrix</taxon>
    </lineage>
</organism>
<comment type="caution">
    <text evidence="3">The sequence shown here is derived from an EMBL/GenBank/DDBJ whole genome shotgun (WGS) entry which is preliminary data.</text>
</comment>
<proteinExistence type="predicted"/>
<dbReference type="InterPro" id="IPR050426">
    <property type="entry name" value="Glycosyltransferase_28"/>
</dbReference>
<dbReference type="InterPro" id="IPR002213">
    <property type="entry name" value="UDP_glucos_trans"/>
</dbReference>
<reference evidence="3 4" key="1">
    <citation type="submission" date="2020-10" db="EMBL/GenBank/DDBJ databases">
        <title>Connecting structure to function with the recovery of over 1000 high-quality activated sludge metagenome-assembled genomes encoding full-length rRNA genes using long-read sequencing.</title>
        <authorList>
            <person name="Singleton C.M."/>
            <person name="Petriglieri F."/>
            <person name="Kristensen J.M."/>
            <person name="Kirkegaard R.H."/>
            <person name="Michaelsen T.Y."/>
            <person name="Andersen M.H."/>
            <person name="Karst S.M."/>
            <person name="Dueholm M.S."/>
            <person name="Nielsen P.H."/>
            <person name="Albertsen M."/>
        </authorList>
    </citation>
    <scope>NUCLEOTIDE SEQUENCE [LARGE SCALE GENOMIC DNA]</scope>
    <source>
        <strain evidence="3">Lyne_18-Q3-R50-59_MAXAC.006</strain>
    </source>
</reference>
<accession>A0A936TEZ6</accession>